<dbReference type="InterPro" id="IPR052379">
    <property type="entry name" value="Type_VII_TA_RNase"/>
</dbReference>
<evidence type="ECO:0000313" key="5">
    <source>
        <dbReference type="EMBL" id="KIY22324.1"/>
    </source>
</evidence>
<sequence>MKNDVIFNKISIIERCIKRIHEEYDNNPKHLENFTKQDSIILNLQRACEASIDLAMHIIADKKLGLPQNSRDAFSILETEGILSSSLSDKMKAMVGFRNIAVHDYQEINLVILQKIIEDHLVDFFQFTKTILLY</sequence>
<gene>
    <name evidence="5" type="ORF">UB32_09170</name>
</gene>
<evidence type="ECO:0000256" key="3">
    <source>
        <dbReference type="ARBA" id="ARBA00022801"/>
    </source>
</evidence>
<dbReference type="Pfam" id="PF01934">
    <property type="entry name" value="HepT-like"/>
    <property type="match status" value="1"/>
</dbReference>
<dbReference type="OrthoDB" id="9796612at2"/>
<evidence type="ECO:0000256" key="1">
    <source>
        <dbReference type="ARBA" id="ARBA00022649"/>
    </source>
</evidence>
<dbReference type="EMBL" id="JXIQ01000073">
    <property type="protein sequence ID" value="KIY22324.1"/>
    <property type="molecule type" value="Genomic_DNA"/>
</dbReference>
<dbReference type="Gene3D" id="1.20.120.580">
    <property type="entry name" value="bsu32300-like"/>
    <property type="match status" value="1"/>
</dbReference>
<comment type="caution">
    <text evidence="5">The sequence shown here is derived from an EMBL/GenBank/DDBJ whole genome shotgun (WGS) entry which is preliminary data.</text>
</comment>
<dbReference type="PANTHER" id="PTHR33397:SF3">
    <property type="entry name" value="MRNA NUCLEASE HEPT"/>
    <property type="match status" value="1"/>
</dbReference>
<proteinExistence type="inferred from homology"/>
<name>A0A0D6Z966_9BACI</name>
<keyword evidence="2" id="KW-0540">Nuclease</keyword>
<dbReference type="InterPro" id="IPR008201">
    <property type="entry name" value="HepT-like"/>
</dbReference>
<protein>
    <recommendedName>
        <fullName evidence="7">DUF86 domain-containing protein</fullName>
    </recommendedName>
</protein>
<dbReference type="NCBIfam" id="NF047751">
    <property type="entry name" value="HepT_toxin"/>
    <property type="match status" value="1"/>
</dbReference>
<evidence type="ECO:0000313" key="6">
    <source>
        <dbReference type="Proteomes" id="UP000032512"/>
    </source>
</evidence>
<accession>A0A0D6Z966</accession>
<comment type="similarity">
    <text evidence="4">Belongs to the HepT RNase toxin family.</text>
</comment>
<dbReference type="AlphaFoldDB" id="A0A0D6Z966"/>
<organism evidence="5 6">
    <name type="scientific">Mesobacillus subterraneus</name>
    <dbReference type="NCBI Taxonomy" id="285983"/>
    <lineage>
        <taxon>Bacteria</taxon>
        <taxon>Bacillati</taxon>
        <taxon>Bacillota</taxon>
        <taxon>Bacilli</taxon>
        <taxon>Bacillales</taxon>
        <taxon>Bacillaceae</taxon>
        <taxon>Mesobacillus</taxon>
    </lineage>
</organism>
<keyword evidence="6" id="KW-1185">Reference proteome</keyword>
<reference evidence="5 6" key="1">
    <citation type="submission" date="2015-01" db="EMBL/GenBank/DDBJ databases">
        <title>Draft genome sequences of the supercritical CO2 tolerant bacteria Bacillus subterraneus MITOT1 and Bacillus cereus MIT0214.</title>
        <authorList>
            <person name="Peet K.C."/>
            <person name="Thompson J.R."/>
        </authorList>
    </citation>
    <scope>NUCLEOTIDE SEQUENCE [LARGE SCALE GENOMIC DNA]</scope>
    <source>
        <strain evidence="5 6">MITOT1</strain>
    </source>
</reference>
<dbReference type="PANTHER" id="PTHR33397">
    <property type="entry name" value="UPF0331 PROTEIN YUTE"/>
    <property type="match status" value="1"/>
</dbReference>
<dbReference type="InterPro" id="IPR037038">
    <property type="entry name" value="HepT-like_sf"/>
</dbReference>
<dbReference type="Proteomes" id="UP000032512">
    <property type="component" value="Unassembled WGS sequence"/>
</dbReference>
<dbReference type="GO" id="GO:0110001">
    <property type="term" value="C:toxin-antitoxin complex"/>
    <property type="evidence" value="ECO:0007669"/>
    <property type="project" value="InterPro"/>
</dbReference>
<evidence type="ECO:0008006" key="7">
    <source>
        <dbReference type="Google" id="ProtNLM"/>
    </source>
</evidence>
<dbReference type="GO" id="GO:0016787">
    <property type="term" value="F:hydrolase activity"/>
    <property type="evidence" value="ECO:0007669"/>
    <property type="project" value="UniProtKB-KW"/>
</dbReference>
<dbReference type="RefSeq" id="WP_044393118.1">
    <property type="nucleotide sequence ID" value="NZ_JXIQ01000073.1"/>
</dbReference>
<evidence type="ECO:0000256" key="2">
    <source>
        <dbReference type="ARBA" id="ARBA00022722"/>
    </source>
</evidence>
<evidence type="ECO:0000256" key="4">
    <source>
        <dbReference type="ARBA" id="ARBA00024207"/>
    </source>
</evidence>
<dbReference type="PATRIC" id="fig|285983.3.peg.357"/>
<dbReference type="GO" id="GO:0004540">
    <property type="term" value="F:RNA nuclease activity"/>
    <property type="evidence" value="ECO:0007669"/>
    <property type="project" value="InterPro"/>
</dbReference>
<keyword evidence="3" id="KW-0378">Hydrolase</keyword>
<keyword evidence="1" id="KW-1277">Toxin-antitoxin system</keyword>